<dbReference type="KEGG" id="vg:63210572"/>
<keyword evidence="2" id="KW-1185">Reference proteome</keyword>
<dbReference type="EMBL" id="KY223999">
    <property type="protein sequence ID" value="APQ42112.1"/>
    <property type="molecule type" value="Genomic_DNA"/>
</dbReference>
<organism evidence="1 2">
    <name type="scientific">Mycobacterium phage MrMagoo</name>
    <dbReference type="NCBI Taxonomy" id="1927020"/>
    <lineage>
        <taxon>Viruses</taxon>
        <taxon>Duplodnaviria</taxon>
        <taxon>Heunggongvirae</taxon>
        <taxon>Uroviricota</taxon>
        <taxon>Caudoviricetes</taxon>
        <taxon>Vilmaviridae</taxon>
        <taxon>Mclasvirinae</taxon>
        <taxon>Reyvirus</taxon>
        <taxon>Reyvirus mrmagoo</taxon>
    </lineage>
</organism>
<accession>A0A1L6BYD8</accession>
<sequence>MTRKFKALLASIFLIPVGAMVVACDVQPPADPQPGDTVAGTGFDGSSQPHYVDLPDGRKVLCVYESTYIKNGGPSCDWEHAK</sequence>
<evidence type="ECO:0008006" key="3">
    <source>
        <dbReference type="Google" id="ProtNLM"/>
    </source>
</evidence>
<proteinExistence type="predicted"/>
<dbReference type="Proteomes" id="UP000225965">
    <property type="component" value="Segment"/>
</dbReference>
<gene>
    <name evidence="1" type="primary">7</name>
    <name evidence="1" type="ORF">PBI_MRMAGOO_7</name>
</gene>
<name>A0A1L6BYD8_9CAUD</name>
<evidence type="ECO:0000313" key="1">
    <source>
        <dbReference type="EMBL" id="APQ42112.1"/>
    </source>
</evidence>
<reference evidence="1 2" key="1">
    <citation type="submission" date="2016-11" db="EMBL/GenBank/DDBJ databases">
        <authorList>
            <person name="Brown T."/>
            <person name="Davidson K."/>
            <person name="Doll Z."/>
            <person name="Jansson R."/>
            <person name="Janyszek T."/>
            <person name="Lwin C."/>
            <person name="Patil S."/>
            <person name="Piper J."/>
            <person name="Rajendiran N."/>
            <person name="Rittenhouse N.L."/>
            <person name="Younker T.P."/>
            <person name="Zhang J."/>
            <person name="Garlena R.A."/>
            <person name="Russell D.A."/>
            <person name="Pope W.H."/>
            <person name="Jacobs-Sera D."/>
            <person name="Hatfull G.F."/>
        </authorList>
    </citation>
    <scope>NUCLEOTIDE SEQUENCE [LARGE SCALE GENOMIC DNA]</scope>
</reference>
<dbReference type="GeneID" id="63210572"/>
<dbReference type="PROSITE" id="PS51257">
    <property type="entry name" value="PROKAR_LIPOPROTEIN"/>
    <property type="match status" value="1"/>
</dbReference>
<protein>
    <recommendedName>
        <fullName evidence="3">Lipoprotein</fullName>
    </recommendedName>
</protein>
<dbReference type="RefSeq" id="YP_010013913.1">
    <property type="nucleotide sequence ID" value="NC_053515.1"/>
</dbReference>
<evidence type="ECO:0000313" key="2">
    <source>
        <dbReference type="Proteomes" id="UP000225965"/>
    </source>
</evidence>